<dbReference type="PANTHER" id="PTHR43639">
    <property type="entry name" value="OXIDOREDUCTASE, SHORT-CHAIN DEHYDROGENASE/REDUCTASE FAMILY (AFU_ORTHOLOGUE AFUA_5G02870)"/>
    <property type="match status" value="1"/>
</dbReference>
<dbReference type="Pfam" id="PF13561">
    <property type="entry name" value="adh_short_C2"/>
    <property type="match status" value="1"/>
</dbReference>
<dbReference type="PRINTS" id="PR00080">
    <property type="entry name" value="SDRFAMILY"/>
</dbReference>
<dbReference type="InterPro" id="IPR036291">
    <property type="entry name" value="NAD(P)-bd_dom_sf"/>
</dbReference>
<sequence>MTSSNTYATIPDLAGKVILITGASTGIGAAAALAFGHNKARVAIHYNASEEPARQVADEVRAVGGEAFLVRADVTEPEAAAHIVAETVGHFGRLDVLVNNAGGLVKRTTIKDYTDEYVDAVLALNVEQVVRFVREGVSHMRAQGGGCIINVSSIAARHGGGPGSVIYAAAKGFISVATRGWAKELVKDGIRVNAVSPGVIMTPFHERYSTPEQLAAMQVTIPMDRLGTPEDCVGAFLYLASDRLSGYVTGQVMEVNGGQYMP</sequence>
<dbReference type="RefSeq" id="WP_160883211.1">
    <property type="nucleotide sequence ID" value="NZ_WURB01000002.1"/>
</dbReference>
<organism evidence="3 4">
    <name type="scientific">Microvirga makkahensis</name>
    <dbReference type="NCBI Taxonomy" id="1128670"/>
    <lineage>
        <taxon>Bacteria</taxon>
        <taxon>Pseudomonadati</taxon>
        <taxon>Pseudomonadota</taxon>
        <taxon>Alphaproteobacteria</taxon>
        <taxon>Hyphomicrobiales</taxon>
        <taxon>Methylobacteriaceae</taxon>
        <taxon>Microvirga</taxon>
    </lineage>
</organism>
<dbReference type="PANTHER" id="PTHR43639:SF1">
    <property type="entry name" value="SHORT-CHAIN DEHYDROGENASE_REDUCTASE FAMILY PROTEIN"/>
    <property type="match status" value="1"/>
</dbReference>
<accession>A0A7X3SMU4</accession>
<dbReference type="FunFam" id="3.40.50.720:FF:000084">
    <property type="entry name" value="Short-chain dehydrogenase reductase"/>
    <property type="match status" value="1"/>
</dbReference>
<dbReference type="OrthoDB" id="154414at2"/>
<evidence type="ECO:0000313" key="3">
    <source>
        <dbReference type="EMBL" id="MXQ10610.1"/>
    </source>
</evidence>
<dbReference type="AlphaFoldDB" id="A0A7X3SMU4"/>
<dbReference type="Proteomes" id="UP000436483">
    <property type="component" value="Unassembled WGS sequence"/>
</dbReference>
<keyword evidence="2" id="KW-0560">Oxidoreductase</keyword>
<reference evidence="3 4" key="1">
    <citation type="submission" date="2019-12" db="EMBL/GenBank/DDBJ databases">
        <authorList>
            <person name="Yuan C.-G."/>
        </authorList>
    </citation>
    <scope>NUCLEOTIDE SEQUENCE [LARGE SCALE GENOMIC DNA]</scope>
    <source>
        <strain evidence="3 4">KCTC 23863</strain>
    </source>
</reference>
<dbReference type="CDD" id="cd05233">
    <property type="entry name" value="SDR_c"/>
    <property type="match status" value="1"/>
</dbReference>
<proteinExistence type="inferred from homology"/>
<dbReference type="EMBL" id="WURB01000002">
    <property type="protein sequence ID" value="MXQ10610.1"/>
    <property type="molecule type" value="Genomic_DNA"/>
</dbReference>
<dbReference type="PRINTS" id="PR00081">
    <property type="entry name" value="GDHRDH"/>
</dbReference>
<dbReference type="SUPFAM" id="SSF51735">
    <property type="entry name" value="NAD(P)-binding Rossmann-fold domains"/>
    <property type="match status" value="1"/>
</dbReference>
<gene>
    <name evidence="3" type="ORF">GR328_03925</name>
</gene>
<name>A0A7X3SMU4_9HYPH</name>
<keyword evidence="4" id="KW-1185">Reference proteome</keyword>
<evidence type="ECO:0000313" key="4">
    <source>
        <dbReference type="Proteomes" id="UP000436483"/>
    </source>
</evidence>
<dbReference type="GO" id="GO:0016491">
    <property type="term" value="F:oxidoreductase activity"/>
    <property type="evidence" value="ECO:0007669"/>
    <property type="project" value="UniProtKB-KW"/>
</dbReference>
<evidence type="ECO:0000256" key="1">
    <source>
        <dbReference type="ARBA" id="ARBA00006484"/>
    </source>
</evidence>
<dbReference type="Gene3D" id="3.40.50.720">
    <property type="entry name" value="NAD(P)-binding Rossmann-like Domain"/>
    <property type="match status" value="1"/>
</dbReference>
<evidence type="ECO:0000256" key="2">
    <source>
        <dbReference type="ARBA" id="ARBA00023002"/>
    </source>
</evidence>
<reference evidence="3 4" key="2">
    <citation type="submission" date="2020-01" db="EMBL/GenBank/DDBJ databases">
        <title>Microvirga sp. nov., an arsenate reduction bacterium isolated from Tibet hotspring sediments.</title>
        <authorList>
            <person name="Xian W.-D."/>
            <person name="Li W.-J."/>
        </authorList>
    </citation>
    <scope>NUCLEOTIDE SEQUENCE [LARGE SCALE GENOMIC DNA]</scope>
    <source>
        <strain evidence="3 4">KCTC 23863</strain>
    </source>
</reference>
<comment type="caution">
    <text evidence="3">The sequence shown here is derived from an EMBL/GenBank/DDBJ whole genome shotgun (WGS) entry which is preliminary data.</text>
</comment>
<comment type="similarity">
    <text evidence="1">Belongs to the short-chain dehydrogenases/reductases (SDR) family.</text>
</comment>
<dbReference type="InterPro" id="IPR002347">
    <property type="entry name" value="SDR_fam"/>
</dbReference>
<protein>
    <submittedName>
        <fullName evidence="3">SDR family oxidoreductase</fullName>
    </submittedName>
</protein>